<evidence type="ECO:0000256" key="3">
    <source>
        <dbReference type="SAM" id="Phobius"/>
    </source>
</evidence>
<proteinExistence type="inferred from homology"/>
<gene>
    <name evidence="4" type="ORF">HCK00_07370</name>
</gene>
<comment type="caution">
    <text evidence="4">The sequence shown here is derived from an EMBL/GenBank/DDBJ whole genome shotgun (WGS) entry which is preliminary data.</text>
</comment>
<keyword evidence="3" id="KW-0812">Transmembrane</keyword>
<evidence type="ECO:0000256" key="1">
    <source>
        <dbReference type="ARBA" id="ARBA00008404"/>
    </source>
</evidence>
<feature type="transmembrane region" description="Helical" evidence="3">
    <location>
        <begin position="37"/>
        <end position="54"/>
    </location>
</feature>
<dbReference type="NCBIfam" id="NF009314">
    <property type="entry name" value="PRK12674.1-2"/>
    <property type="match status" value="1"/>
</dbReference>
<accession>A0ABX1BRJ7</accession>
<dbReference type="Pfam" id="PF03334">
    <property type="entry name" value="PhaG_MnhG_YufB"/>
    <property type="match status" value="1"/>
</dbReference>
<organism evidence="4 5">
    <name type="scientific">Streptomyces zingiberis</name>
    <dbReference type="NCBI Taxonomy" id="2053010"/>
    <lineage>
        <taxon>Bacteria</taxon>
        <taxon>Bacillati</taxon>
        <taxon>Actinomycetota</taxon>
        <taxon>Actinomycetes</taxon>
        <taxon>Kitasatosporales</taxon>
        <taxon>Streptomycetaceae</taxon>
        <taxon>Streptomyces</taxon>
    </lineage>
</organism>
<evidence type="ECO:0000313" key="5">
    <source>
        <dbReference type="Proteomes" id="UP000695264"/>
    </source>
</evidence>
<keyword evidence="3" id="KW-1133">Transmembrane helix</keyword>
<dbReference type="PANTHER" id="PTHR34703">
    <property type="entry name" value="ANTIPORTER SUBUNIT MNHG2-RELATED"/>
    <property type="match status" value="1"/>
</dbReference>
<feature type="transmembrane region" description="Helical" evidence="3">
    <location>
        <begin position="6"/>
        <end position="25"/>
    </location>
</feature>
<evidence type="ECO:0000313" key="4">
    <source>
        <dbReference type="EMBL" id="NJQ00359.1"/>
    </source>
</evidence>
<feature type="transmembrane region" description="Helical" evidence="3">
    <location>
        <begin position="60"/>
        <end position="79"/>
    </location>
</feature>
<protein>
    <submittedName>
        <fullName evidence="4">Monovalent cation/H(+) antiporter subunit G</fullName>
    </submittedName>
</protein>
<evidence type="ECO:0000256" key="2">
    <source>
        <dbReference type="SAM" id="MobiDB-lite"/>
    </source>
</evidence>
<dbReference type="PANTHER" id="PTHR34703:SF1">
    <property type="entry name" value="ANTIPORTER SUBUNIT MNHG2-RELATED"/>
    <property type="match status" value="1"/>
</dbReference>
<comment type="similarity">
    <text evidence="1">Belongs to the CPA3 antiporters (TC 2.A.63) subunit G family.</text>
</comment>
<dbReference type="InterPro" id="IPR005133">
    <property type="entry name" value="PhaG_MnhG_YufB"/>
</dbReference>
<keyword evidence="3" id="KW-0472">Membrane</keyword>
<sequence length="146" mass="15909">MLDVVAAVLLPTGAVFCLLGAVGLVRFPDTLSRLHAAAKAQTLGLLLILLGTATQVPARYALVLILVALFQLLTVPVTGQIVGRTAYRTGAVHRAGLVVDDLGRRLERDGEREQERENQGWERAREEPDREQGRETGGREREDDAS</sequence>
<dbReference type="Proteomes" id="UP000695264">
    <property type="component" value="Unassembled WGS sequence"/>
</dbReference>
<keyword evidence="5" id="KW-1185">Reference proteome</keyword>
<dbReference type="NCBIfam" id="TIGR01300">
    <property type="entry name" value="CPA3_mnhG_phaG"/>
    <property type="match status" value="1"/>
</dbReference>
<reference evidence="4 5" key="1">
    <citation type="submission" date="2020-03" db="EMBL/GenBank/DDBJ databases">
        <title>WGS of actinomycetes isolated from Thailand.</title>
        <authorList>
            <person name="Thawai C."/>
        </authorList>
    </citation>
    <scope>NUCLEOTIDE SEQUENCE [LARGE SCALE GENOMIC DNA]</scope>
    <source>
        <strain evidence="4 5">PLAI 1-29</strain>
    </source>
</reference>
<feature type="region of interest" description="Disordered" evidence="2">
    <location>
        <begin position="108"/>
        <end position="146"/>
    </location>
</feature>
<name>A0ABX1BRJ7_9ACTN</name>
<dbReference type="EMBL" id="JAATEN010000004">
    <property type="protein sequence ID" value="NJQ00359.1"/>
    <property type="molecule type" value="Genomic_DNA"/>
</dbReference>